<proteinExistence type="predicted"/>
<sequence length="419" mass="47104">MTGIPIERSYSLLDAEAALLEELEALGLNYDIEIAGEFIHTAKCSITDKKSGKFLASGNGKGELMASRAGSLFEATEHLLSNYHSLDPDKIFYMNSLDYCRDNPMCEQLPLVLLKGGEGADIPFLKHHAVNGCQTCFYPLALTCPEYIDLQLLNGELRRKDTFNYGRLEHYSTNSGTAIGMNADEAVIHGLLEGIERTSLSKFLADVFLKNKKDYLRMVNPLTLPPNIRDVFGRLEEEISSRIFVFQMPNKFGVPAYVSWMEQYEFKIGIAGYGCSLSAEHAILRCLYELSQYFLLSKHIFGFDWLRSKSEAIQTRLKGLPLHQDCAVFDMGWKCRTLGCETVEYDNLSTLPFSHDPKEYLAQLTALIYENGEVPYASELRVLGNGITVTHTFITGEDRFFNVKNCKSTFPASLKDFAG</sequence>
<dbReference type="EMBL" id="BKAG01000013">
    <property type="protein sequence ID" value="GEP42920.1"/>
    <property type="molecule type" value="Genomic_DNA"/>
</dbReference>
<reference evidence="2 3" key="1">
    <citation type="submission" date="2019-07" db="EMBL/GenBank/DDBJ databases">
        <title>Whole genome shotgun sequence of Brevifollis gellanilyticus NBRC 108608.</title>
        <authorList>
            <person name="Hosoyama A."/>
            <person name="Uohara A."/>
            <person name="Ohji S."/>
            <person name="Ichikawa N."/>
        </authorList>
    </citation>
    <scope>NUCLEOTIDE SEQUENCE [LARGE SCALE GENOMIC DNA]</scope>
    <source>
        <strain evidence="2 3">NBRC 108608</strain>
    </source>
</reference>
<gene>
    <name evidence="2" type="ORF">BGE01nite_22110</name>
</gene>
<dbReference type="Gene3D" id="3.30.1330.230">
    <property type="match status" value="1"/>
</dbReference>
<protein>
    <recommendedName>
        <fullName evidence="1">YcaO domain-containing protein</fullName>
    </recommendedName>
</protein>
<evidence type="ECO:0000259" key="1">
    <source>
        <dbReference type="PROSITE" id="PS51664"/>
    </source>
</evidence>
<dbReference type="RefSeq" id="WP_218032957.1">
    <property type="nucleotide sequence ID" value="NZ_BKAG01000013.1"/>
</dbReference>
<feature type="domain" description="YcaO" evidence="1">
    <location>
        <begin position="58"/>
        <end position="419"/>
    </location>
</feature>
<accession>A0A512M862</accession>
<comment type="caution">
    <text evidence="2">The sequence shown here is derived from an EMBL/GenBank/DDBJ whole genome shotgun (WGS) entry which is preliminary data.</text>
</comment>
<dbReference type="Pfam" id="PF02624">
    <property type="entry name" value="YcaO"/>
    <property type="match status" value="1"/>
</dbReference>
<evidence type="ECO:0000313" key="3">
    <source>
        <dbReference type="Proteomes" id="UP000321577"/>
    </source>
</evidence>
<keyword evidence="3" id="KW-1185">Reference proteome</keyword>
<dbReference type="AlphaFoldDB" id="A0A512M862"/>
<dbReference type="Proteomes" id="UP000321577">
    <property type="component" value="Unassembled WGS sequence"/>
</dbReference>
<dbReference type="InterPro" id="IPR003776">
    <property type="entry name" value="YcaO-like_dom"/>
</dbReference>
<evidence type="ECO:0000313" key="2">
    <source>
        <dbReference type="EMBL" id="GEP42920.1"/>
    </source>
</evidence>
<dbReference type="PROSITE" id="PS51664">
    <property type="entry name" value="YCAO"/>
    <property type="match status" value="1"/>
</dbReference>
<name>A0A512M862_9BACT</name>
<organism evidence="2 3">
    <name type="scientific">Brevifollis gellanilyticus</name>
    <dbReference type="NCBI Taxonomy" id="748831"/>
    <lineage>
        <taxon>Bacteria</taxon>
        <taxon>Pseudomonadati</taxon>
        <taxon>Verrucomicrobiota</taxon>
        <taxon>Verrucomicrobiia</taxon>
        <taxon>Verrucomicrobiales</taxon>
        <taxon>Verrucomicrobiaceae</taxon>
    </lineage>
</organism>